<dbReference type="Proteomes" id="UP000193920">
    <property type="component" value="Unassembled WGS sequence"/>
</dbReference>
<reference evidence="1 2" key="1">
    <citation type="submission" date="2016-08" db="EMBL/GenBank/DDBJ databases">
        <title>A Parts List for Fungal Cellulosomes Revealed by Comparative Genomics.</title>
        <authorList>
            <consortium name="DOE Joint Genome Institute"/>
            <person name="Haitjema C.H."/>
            <person name="Gilmore S.P."/>
            <person name="Henske J.K."/>
            <person name="Solomon K.V."/>
            <person name="De Groot R."/>
            <person name="Kuo A."/>
            <person name="Mondo S.J."/>
            <person name="Salamov A.A."/>
            <person name="Labutti K."/>
            <person name="Zhao Z."/>
            <person name="Chiniquy J."/>
            <person name="Barry K."/>
            <person name="Brewer H.M."/>
            <person name="Purvine S.O."/>
            <person name="Wright A.T."/>
            <person name="Boxma B."/>
            <person name="Van Alen T."/>
            <person name="Hackstein J.H."/>
            <person name="Baker S.E."/>
            <person name="Grigoriev I.V."/>
            <person name="O'Malley M.A."/>
        </authorList>
    </citation>
    <scope>NUCLEOTIDE SEQUENCE [LARGE SCALE GENOMIC DNA]</scope>
    <source>
        <strain evidence="1 2">G1</strain>
    </source>
</reference>
<evidence type="ECO:0000313" key="2">
    <source>
        <dbReference type="Proteomes" id="UP000193920"/>
    </source>
</evidence>
<protein>
    <recommendedName>
        <fullName evidence="3">Right handed beta helix domain-containing protein</fullName>
    </recommendedName>
</protein>
<accession>A0A1Y2BPW7</accession>
<dbReference type="OrthoDB" id="5989513at2759"/>
<organism evidence="1 2">
    <name type="scientific">Neocallimastix californiae</name>
    <dbReference type="NCBI Taxonomy" id="1754190"/>
    <lineage>
        <taxon>Eukaryota</taxon>
        <taxon>Fungi</taxon>
        <taxon>Fungi incertae sedis</taxon>
        <taxon>Chytridiomycota</taxon>
        <taxon>Chytridiomycota incertae sedis</taxon>
        <taxon>Neocallimastigomycetes</taxon>
        <taxon>Neocallimastigales</taxon>
        <taxon>Neocallimastigaceae</taxon>
        <taxon>Neocallimastix</taxon>
    </lineage>
</organism>
<evidence type="ECO:0008006" key="3">
    <source>
        <dbReference type="Google" id="ProtNLM"/>
    </source>
</evidence>
<gene>
    <name evidence="1" type="ORF">LY90DRAFT_511561</name>
</gene>
<keyword evidence="2" id="KW-1185">Reference proteome</keyword>
<name>A0A1Y2BPW7_9FUNG</name>
<dbReference type="EMBL" id="MCOG01000149">
    <property type="protein sequence ID" value="ORY36215.1"/>
    <property type="molecule type" value="Genomic_DNA"/>
</dbReference>
<comment type="caution">
    <text evidence="1">The sequence shown here is derived from an EMBL/GenBank/DDBJ whole genome shotgun (WGS) entry which is preliminary data.</text>
</comment>
<dbReference type="AlphaFoldDB" id="A0A1Y2BPW7"/>
<evidence type="ECO:0000313" key="1">
    <source>
        <dbReference type="EMBL" id="ORY36215.1"/>
    </source>
</evidence>
<proteinExistence type="predicted"/>
<sequence length="425" mass="46733">MDTSLLSESVANIVNVNHNNEGIKVNPNTIKYGGLIASIEGSSILNIQNLYGSNLFGGYGAFTVTDNSSLSIKDIILDNISGNKQGGVLLYSNNENELASSFNVINGTFTNFYQDYEYISSTFIFIKKNIEISLNDCKIDNLYGRNAHEYSANIELNNVSLRNHITSIPSSFIRVDSISNTERILIKTNSADINISSSSFESIRNCGYTEECLKLLKNWNSGINDSSIAEIGPESNLTIMETSFTEVLGMTGFKAEKSSVIILDSCTLVMCFFEEGMILIDTNSYKNVGHYIINGGYFLSVMGGRSTIVTIKEIDSTSSVEINFSFFDSCFSVDYGAGIVYSLSYSNSTNTNISFNEWGPSISLSMTKESEPYFSNKDDLIIENPDGFVTNPTKMILSPDSVNSTSILSGEILSETIKCKNIFNK</sequence>